<name>Q17VK1_HELAH</name>
<proteinExistence type="predicted"/>
<reference evidence="3 4" key="1">
    <citation type="journal article" date="2006" name="PLoS Genet.">
        <title>Who ate whom? Adaptive Helicobacter genomic changes that accompanied a host jump from early humans to large felines.</title>
        <authorList>
            <person name="Eppinger M."/>
            <person name="Baar C."/>
            <person name="Linz B."/>
            <person name="Raddatz G."/>
            <person name="Lanz C."/>
            <person name="Keller H."/>
            <person name="Morelli G."/>
            <person name="Gressmann H."/>
            <person name="Achtman M."/>
            <person name="Schuster S.C."/>
        </authorList>
    </citation>
    <scope>NUCLEOTIDE SEQUENCE [LARGE SCALE GENOMIC DNA]</scope>
    <source>
        <strain evidence="3 4">Sheeba</strain>
    </source>
</reference>
<sequence>MSSMVLENISQYEEYIPFVFEALKLNGGFQVLEDGKMFLTVYEDLEGNKNTPTKEQFLKKIKEVTLEKKKQELKEQIDELCKEKMAQGFFSSVLGEMHAYGLSLEDQMDLQGLVLLGSSALIACAKAKEGGVFEKKQKKTHTKEQIETLLQELLKHKHALIAFYEAQKERLDFIAQLEEVEAFEIKEYLI</sequence>
<evidence type="ECO:0000256" key="1">
    <source>
        <dbReference type="SAM" id="Coils"/>
    </source>
</evidence>
<dbReference type="AlphaFoldDB" id="Q17VK1"/>
<dbReference type="STRING" id="382638.Hac_1617"/>
<evidence type="ECO:0000313" key="3">
    <source>
        <dbReference type="EMBL" id="CAK00325.1"/>
    </source>
</evidence>
<evidence type="ECO:0000259" key="2">
    <source>
        <dbReference type="Pfam" id="PF14301"/>
    </source>
</evidence>
<dbReference type="Pfam" id="PF14301">
    <property type="entry name" value="DUF4376"/>
    <property type="match status" value="1"/>
</dbReference>
<keyword evidence="1" id="KW-0175">Coiled coil</keyword>
<keyword evidence="4" id="KW-1185">Reference proteome</keyword>
<evidence type="ECO:0000313" key="4">
    <source>
        <dbReference type="Proteomes" id="UP000000775"/>
    </source>
</evidence>
<protein>
    <recommendedName>
        <fullName evidence="2">DUF4376 domain-containing protein</fullName>
    </recommendedName>
</protein>
<feature type="domain" description="DUF4376" evidence="2">
    <location>
        <begin position="70"/>
        <end position="178"/>
    </location>
</feature>
<dbReference type="KEGG" id="hac:Hac_1617"/>
<gene>
    <name evidence="3" type="primary">Hac prophage II orf13</name>
    <name evidence="3" type="ordered locus">Hac_1617</name>
</gene>
<dbReference type="HOGENOM" id="CLU_126488_0_0_7"/>
<accession>Q17VK1</accession>
<dbReference type="InterPro" id="IPR025484">
    <property type="entry name" value="DUF4376"/>
</dbReference>
<organism evidence="3 4">
    <name type="scientific">Helicobacter acinonychis (strain Sheeba)</name>
    <dbReference type="NCBI Taxonomy" id="382638"/>
    <lineage>
        <taxon>Bacteria</taxon>
        <taxon>Pseudomonadati</taxon>
        <taxon>Campylobacterota</taxon>
        <taxon>Epsilonproteobacteria</taxon>
        <taxon>Campylobacterales</taxon>
        <taxon>Helicobacteraceae</taxon>
        <taxon>Helicobacter</taxon>
    </lineage>
</organism>
<dbReference type="Proteomes" id="UP000000775">
    <property type="component" value="Chromosome"/>
</dbReference>
<dbReference type="RefSeq" id="WP_011578408.1">
    <property type="nucleotide sequence ID" value="NC_008229.1"/>
</dbReference>
<feature type="coiled-coil region" evidence="1">
    <location>
        <begin position="54"/>
        <end position="83"/>
    </location>
</feature>
<dbReference type="EMBL" id="AM260522">
    <property type="protein sequence ID" value="CAK00325.1"/>
    <property type="molecule type" value="Genomic_DNA"/>
</dbReference>
<dbReference type="GeneID" id="31758869"/>